<reference evidence="17" key="1">
    <citation type="submission" date="2023-10" db="EMBL/GenBank/DDBJ databases">
        <title>Genome assembly of Pristionchus species.</title>
        <authorList>
            <person name="Yoshida K."/>
            <person name="Sommer R.J."/>
        </authorList>
    </citation>
    <scope>NUCLEOTIDE SEQUENCE</scope>
    <source>
        <strain evidence="17">RS0144</strain>
    </source>
</reference>
<feature type="compositionally biased region" description="Basic and acidic residues" evidence="14">
    <location>
        <begin position="611"/>
        <end position="633"/>
    </location>
</feature>
<protein>
    <recommendedName>
        <fullName evidence="12">RING-type E3 ubiquitin transferase BRCA1</fullName>
    </recommendedName>
</protein>
<feature type="compositionally biased region" description="Low complexity" evidence="14">
    <location>
        <begin position="259"/>
        <end position="268"/>
    </location>
</feature>
<evidence type="ECO:0000256" key="7">
    <source>
        <dbReference type="ARBA" id="ARBA00022771"/>
    </source>
</evidence>
<organism evidence="17 18">
    <name type="scientific">Pristionchus entomophagus</name>
    <dbReference type="NCBI Taxonomy" id="358040"/>
    <lineage>
        <taxon>Eukaryota</taxon>
        <taxon>Metazoa</taxon>
        <taxon>Ecdysozoa</taxon>
        <taxon>Nematoda</taxon>
        <taxon>Chromadorea</taxon>
        <taxon>Rhabditida</taxon>
        <taxon>Rhabditina</taxon>
        <taxon>Diplogasteromorpha</taxon>
        <taxon>Diplogasteroidea</taxon>
        <taxon>Neodiplogasteridae</taxon>
        <taxon>Pristionchus</taxon>
    </lineage>
</organism>
<evidence type="ECO:0000259" key="16">
    <source>
        <dbReference type="PROSITE" id="PS50172"/>
    </source>
</evidence>
<dbReference type="EMBL" id="BTSX01000003">
    <property type="protein sequence ID" value="GMS89580.1"/>
    <property type="molecule type" value="Genomic_DNA"/>
</dbReference>
<dbReference type="GO" id="GO:0070531">
    <property type="term" value="C:BRCA1-A complex"/>
    <property type="evidence" value="ECO:0007669"/>
    <property type="project" value="TreeGrafter"/>
</dbReference>
<sequence length="898" mass="100928">FHVKPEPPVSSGTAEIIRIVEAIKSELRCGICCSTLKDPVITTCNHLFCRSCYTECLKQLKSLTCPMCKQKLSRRSSKEVDIYTNVVSHYLQLAKAFTRDLQPLALKPDDNFLESQAVVVPGSAPSPLRNFQPVHQFAIPSLPTRRRGKRSATESEVPSVKIKHLKLDRIGEEDEEEVAPAVVEVKRERVTPPPPSEETNVPLVIRSRVKEERKSEEPLDPPRRRSTRGKSVANEERKSPPIETNLDIGHIPISLVPYSQSSSDSSVVPATQFSQGEEKEVQTDQVEKLDVSTQSEVKKETLRDEITTFRASHSSSSSLSDLTVLLKIHPELSTIMKENVDEIRRLFFPPEMGDIPMGRMRKSEVLAKCFATPTGYTDDESEVGYTKGSSATTPVERSTTIGYTPNIDRSRTVNGRSTVDERNGKSTVDERNEWIEQPPKRANTDPIGKKKSWIERKKEEKEREEKEEMEESSEEGSVQAERGEEKVEEVAEEKKGKEEGEGVWEDENDSDKEEIIGETPEESEKNEEEKEKEKEEADKLPSEIETMPMNDPFAFDGAIPPPVSPLRMRRTSSSKSVRENAEKVSSLPKSLATPRDESDDSFNESFVFDTVQEKEKDKEKTEPLGEINLETKQRTPSRRSPRKTPSKKESLPDSFDDECESTDGMVISFCGVTSRHTEELVGEFRVLFPSIHIETQAERGATYLVVLDSVDRHIRASSLQLASAHASKCTVISKEWMQKCIEKRKIIDSSSYGIVSVLRGEAPAWQRAKVEAPLLAGYTLLLPNNYADSKALPRDRLSALILKCGGKVVDRPWKLPKVDEEEEARSPVEAGSPLHNVHSMRSFILFSPGSADSDSAMRFERDTSVPVFTADWLIDSLSQYSVIITDTDRYRVALQSPY</sequence>
<feature type="compositionally biased region" description="Basic and acidic residues" evidence="14">
    <location>
        <begin position="208"/>
        <end position="223"/>
    </location>
</feature>
<dbReference type="InterPro" id="IPR018957">
    <property type="entry name" value="Znf_C3HC4_RING-type"/>
</dbReference>
<dbReference type="InterPro" id="IPR001841">
    <property type="entry name" value="Znf_RING"/>
</dbReference>
<evidence type="ECO:0000256" key="5">
    <source>
        <dbReference type="ARBA" id="ARBA00022737"/>
    </source>
</evidence>
<keyword evidence="11" id="KW-0131">Cell cycle</keyword>
<keyword evidence="9" id="KW-0234">DNA repair</keyword>
<dbReference type="InterPro" id="IPR036420">
    <property type="entry name" value="BRCT_dom_sf"/>
</dbReference>
<keyword evidence="18" id="KW-1185">Reference proteome</keyword>
<name>A0AAV5TB18_9BILA</name>
<feature type="compositionally biased region" description="Basic residues" evidence="14">
    <location>
        <begin position="635"/>
        <end position="645"/>
    </location>
</feature>
<accession>A0AAV5TB18</accession>
<feature type="compositionally biased region" description="Polar residues" evidence="14">
    <location>
        <begin position="387"/>
        <end position="403"/>
    </location>
</feature>
<proteinExistence type="predicted"/>
<evidence type="ECO:0000256" key="1">
    <source>
        <dbReference type="ARBA" id="ARBA00004123"/>
    </source>
</evidence>
<evidence type="ECO:0000256" key="13">
    <source>
        <dbReference type="PROSITE-ProRule" id="PRU00175"/>
    </source>
</evidence>
<keyword evidence="5" id="KW-0677">Repeat</keyword>
<feature type="domain" description="BRCT" evidence="16">
    <location>
        <begin position="770"/>
        <end position="890"/>
    </location>
</feature>
<dbReference type="InterPro" id="IPR001357">
    <property type="entry name" value="BRCT_dom"/>
</dbReference>
<feature type="region of interest" description="Disordered" evidence="14">
    <location>
        <begin position="259"/>
        <end position="284"/>
    </location>
</feature>
<gene>
    <name evidence="17" type="ORF">PENTCL1PPCAC_11755</name>
</gene>
<keyword evidence="10" id="KW-0539">Nucleus</keyword>
<evidence type="ECO:0000256" key="14">
    <source>
        <dbReference type="SAM" id="MobiDB-lite"/>
    </source>
</evidence>
<dbReference type="InterPro" id="IPR017907">
    <property type="entry name" value="Znf_RING_CS"/>
</dbReference>
<evidence type="ECO:0000259" key="15">
    <source>
        <dbReference type="PROSITE" id="PS50089"/>
    </source>
</evidence>
<evidence type="ECO:0000313" key="17">
    <source>
        <dbReference type="EMBL" id="GMS89580.1"/>
    </source>
</evidence>
<keyword evidence="4" id="KW-0479">Metal-binding</keyword>
<dbReference type="InterPro" id="IPR031099">
    <property type="entry name" value="BRCA1-associated"/>
</dbReference>
<feature type="compositionally biased region" description="Basic and acidic residues" evidence="14">
    <location>
        <begin position="418"/>
        <end position="443"/>
    </location>
</feature>
<dbReference type="GO" id="GO:0008270">
    <property type="term" value="F:zinc ion binding"/>
    <property type="evidence" value="ECO:0007669"/>
    <property type="project" value="UniProtKB-KW"/>
</dbReference>
<dbReference type="GO" id="GO:0004842">
    <property type="term" value="F:ubiquitin-protein transferase activity"/>
    <property type="evidence" value="ECO:0007669"/>
    <property type="project" value="TreeGrafter"/>
</dbReference>
<evidence type="ECO:0000256" key="4">
    <source>
        <dbReference type="ARBA" id="ARBA00022723"/>
    </source>
</evidence>
<evidence type="ECO:0000256" key="8">
    <source>
        <dbReference type="ARBA" id="ARBA00022833"/>
    </source>
</evidence>
<feature type="domain" description="RING-type" evidence="15">
    <location>
        <begin position="29"/>
        <end position="69"/>
    </location>
</feature>
<dbReference type="SUPFAM" id="SSF52113">
    <property type="entry name" value="BRCT domain"/>
    <property type="match status" value="2"/>
</dbReference>
<feature type="domain" description="BRCT" evidence="16">
    <location>
        <begin position="701"/>
        <end position="754"/>
    </location>
</feature>
<evidence type="ECO:0000256" key="11">
    <source>
        <dbReference type="ARBA" id="ARBA00023306"/>
    </source>
</evidence>
<dbReference type="GO" id="GO:0000724">
    <property type="term" value="P:double-strand break repair via homologous recombination"/>
    <property type="evidence" value="ECO:0007669"/>
    <property type="project" value="TreeGrafter"/>
</dbReference>
<keyword evidence="7 13" id="KW-0863">Zinc-finger</keyword>
<comment type="caution">
    <text evidence="17">The sequence shown here is derived from an EMBL/GenBank/DDBJ whole genome shotgun (WGS) entry which is preliminary data.</text>
</comment>
<keyword evidence="6" id="KW-0227">DNA damage</keyword>
<dbReference type="Gene3D" id="3.40.50.10190">
    <property type="entry name" value="BRCT domain"/>
    <property type="match status" value="2"/>
</dbReference>
<feature type="compositionally biased region" description="Basic and acidic residues" evidence="14">
    <location>
        <begin position="527"/>
        <end position="542"/>
    </location>
</feature>
<evidence type="ECO:0000256" key="12">
    <source>
        <dbReference type="ARBA" id="ARBA00031556"/>
    </source>
</evidence>
<dbReference type="SUPFAM" id="SSF57850">
    <property type="entry name" value="RING/U-box"/>
    <property type="match status" value="1"/>
</dbReference>
<dbReference type="PROSITE" id="PS50172">
    <property type="entry name" value="BRCT"/>
    <property type="match status" value="2"/>
</dbReference>
<dbReference type="GO" id="GO:0031436">
    <property type="term" value="C:BRCA1-BARD1 complex"/>
    <property type="evidence" value="ECO:0007669"/>
    <property type="project" value="TreeGrafter"/>
</dbReference>
<dbReference type="AlphaFoldDB" id="A0AAV5TB18"/>
<evidence type="ECO:0000256" key="6">
    <source>
        <dbReference type="ARBA" id="ARBA00022763"/>
    </source>
</evidence>
<dbReference type="PROSITE" id="PS50089">
    <property type="entry name" value="ZF_RING_2"/>
    <property type="match status" value="1"/>
</dbReference>
<evidence type="ECO:0000256" key="3">
    <source>
        <dbReference type="ARBA" id="ARBA00022454"/>
    </source>
</evidence>
<comment type="subcellular location">
    <subcellularLocation>
        <location evidence="2">Chromosome</location>
    </subcellularLocation>
    <subcellularLocation>
        <location evidence="1">Nucleus</location>
    </subcellularLocation>
</comment>
<feature type="compositionally biased region" description="Acidic residues" evidence="14">
    <location>
        <begin position="501"/>
        <end position="512"/>
    </location>
</feature>
<dbReference type="Proteomes" id="UP001432027">
    <property type="component" value="Unassembled WGS sequence"/>
</dbReference>
<dbReference type="PANTHER" id="PTHR13763:SF0">
    <property type="entry name" value="BREAST CANCER TYPE 1 SUSCEPTIBILITY PROTEIN"/>
    <property type="match status" value="1"/>
</dbReference>
<keyword evidence="3" id="KW-0158">Chromosome</keyword>
<evidence type="ECO:0000256" key="2">
    <source>
        <dbReference type="ARBA" id="ARBA00004286"/>
    </source>
</evidence>
<feature type="compositionally biased region" description="Basic and acidic residues" evidence="14">
    <location>
        <begin position="481"/>
        <end position="500"/>
    </location>
</feature>
<dbReference type="GO" id="GO:0045944">
    <property type="term" value="P:positive regulation of transcription by RNA polymerase II"/>
    <property type="evidence" value="ECO:0007669"/>
    <property type="project" value="TreeGrafter"/>
</dbReference>
<evidence type="ECO:0000256" key="9">
    <source>
        <dbReference type="ARBA" id="ARBA00023204"/>
    </source>
</evidence>
<feature type="non-terminal residue" evidence="17">
    <location>
        <position position="1"/>
    </location>
</feature>
<dbReference type="PROSITE" id="PS00518">
    <property type="entry name" value="ZF_RING_1"/>
    <property type="match status" value="1"/>
</dbReference>
<evidence type="ECO:0000256" key="10">
    <source>
        <dbReference type="ARBA" id="ARBA00023242"/>
    </source>
</evidence>
<feature type="region of interest" description="Disordered" evidence="14">
    <location>
        <begin position="184"/>
        <end position="246"/>
    </location>
</feature>
<dbReference type="InterPro" id="IPR013083">
    <property type="entry name" value="Znf_RING/FYVE/PHD"/>
</dbReference>
<dbReference type="Pfam" id="PF00097">
    <property type="entry name" value="zf-C3HC4"/>
    <property type="match status" value="1"/>
</dbReference>
<evidence type="ECO:0000313" key="18">
    <source>
        <dbReference type="Proteomes" id="UP001432027"/>
    </source>
</evidence>
<dbReference type="PANTHER" id="PTHR13763">
    <property type="entry name" value="BREAST CANCER TYPE 1 SUSCEPTIBILITY PROTEIN BRCA1"/>
    <property type="match status" value="1"/>
</dbReference>
<dbReference type="GO" id="GO:0005694">
    <property type="term" value="C:chromosome"/>
    <property type="evidence" value="ECO:0007669"/>
    <property type="project" value="UniProtKB-SubCell"/>
</dbReference>
<dbReference type="Gene3D" id="3.30.40.10">
    <property type="entry name" value="Zinc/RING finger domain, C3HC4 (zinc finger)"/>
    <property type="match status" value="1"/>
</dbReference>
<dbReference type="SMART" id="SM00184">
    <property type="entry name" value="RING"/>
    <property type="match status" value="1"/>
</dbReference>
<keyword evidence="8" id="KW-0862">Zinc</keyword>
<feature type="region of interest" description="Disordered" evidence="14">
    <location>
        <begin position="378"/>
        <end position="659"/>
    </location>
</feature>
<feature type="compositionally biased region" description="Basic and acidic residues" evidence="14">
    <location>
        <begin position="452"/>
        <end position="466"/>
    </location>
</feature>